<dbReference type="EMBL" id="BNAJ01000015">
    <property type="protein sequence ID" value="GHF61423.1"/>
    <property type="molecule type" value="Genomic_DNA"/>
</dbReference>
<dbReference type="InterPro" id="IPR052893">
    <property type="entry name" value="TCS_response_regulator"/>
</dbReference>
<evidence type="ECO:0000256" key="1">
    <source>
        <dbReference type="PROSITE-ProRule" id="PRU00169"/>
    </source>
</evidence>
<dbReference type="SUPFAM" id="SSF52172">
    <property type="entry name" value="CheY-like"/>
    <property type="match status" value="1"/>
</dbReference>
<accession>A0ABQ3JX16</accession>
<dbReference type="SMART" id="SM00448">
    <property type="entry name" value="REC"/>
    <property type="match status" value="1"/>
</dbReference>
<dbReference type="PANTHER" id="PTHR44520">
    <property type="entry name" value="RESPONSE REGULATOR RCP1-RELATED"/>
    <property type="match status" value="1"/>
</dbReference>
<protein>
    <recommendedName>
        <fullName evidence="2">Response regulatory domain-containing protein</fullName>
    </recommendedName>
</protein>
<organism evidence="3 4">
    <name type="scientific">Deinococcus metalli</name>
    <dbReference type="NCBI Taxonomy" id="1141878"/>
    <lineage>
        <taxon>Bacteria</taxon>
        <taxon>Thermotogati</taxon>
        <taxon>Deinococcota</taxon>
        <taxon>Deinococci</taxon>
        <taxon>Deinococcales</taxon>
        <taxon>Deinococcaceae</taxon>
        <taxon>Deinococcus</taxon>
    </lineage>
</organism>
<dbReference type="Pfam" id="PF00072">
    <property type="entry name" value="Response_reg"/>
    <property type="match status" value="1"/>
</dbReference>
<gene>
    <name evidence="3" type="ORF">GCM10017781_41990</name>
</gene>
<keyword evidence="4" id="KW-1185">Reference proteome</keyword>
<sequence>MEEVFGQHAERVSLDISPSVPQMFTHLRTPGLPRPDALLLDLHLAGHSGLDVLVELKRDPQLHHLPVVILSGSDDPKDIARAYQEHASAYLIKPFTLDVLQAQIDAFVSFWQCCSVIG</sequence>
<dbReference type="Proteomes" id="UP000619376">
    <property type="component" value="Unassembled WGS sequence"/>
</dbReference>
<proteinExistence type="predicted"/>
<feature type="domain" description="Response regulatory" evidence="2">
    <location>
        <begin position="1"/>
        <end position="108"/>
    </location>
</feature>
<keyword evidence="1" id="KW-0597">Phosphoprotein</keyword>
<dbReference type="InterPro" id="IPR011006">
    <property type="entry name" value="CheY-like_superfamily"/>
</dbReference>
<dbReference type="PROSITE" id="PS50110">
    <property type="entry name" value="RESPONSE_REGULATORY"/>
    <property type="match status" value="1"/>
</dbReference>
<evidence type="ECO:0000313" key="3">
    <source>
        <dbReference type="EMBL" id="GHF61423.1"/>
    </source>
</evidence>
<dbReference type="Gene3D" id="3.40.50.2300">
    <property type="match status" value="1"/>
</dbReference>
<feature type="modified residue" description="4-aspartylphosphate" evidence="1">
    <location>
        <position position="41"/>
    </location>
</feature>
<evidence type="ECO:0000313" key="4">
    <source>
        <dbReference type="Proteomes" id="UP000619376"/>
    </source>
</evidence>
<comment type="caution">
    <text evidence="3">The sequence shown here is derived from an EMBL/GenBank/DDBJ whole genome shotgun (WGS) entry which is preliminary data.</text>
</comment>
<evidence type="ECO:0000259" key="2">
    <source>
        <dbReference type="PROSITE" id="PS50110"/>
    </source>
</evidence>
<dbReference type="InterPro" id="IPR001789">
    <property type="entry name" value="Sig_transdc_resp-reg_receiver"/>
</dbReference>
<dbReference type="PANTHER" id="PTHR44520:SF2">
    <property type="entry name" value="RESPONSE REGULATOR RCP1"/>
    <property type="match status" value="1"/>
</dbReference>
<reference evidence="4" key="1">
    <citation type="journal article" date="2019" name="Int. J. Syst. Evol. Microbiol.">
        <title>The Global Catalogue of Microorganisms (GCM) 10K type strain sequencing project: providing services to taxonomists for standard genome sequencing and annotation.</title>
        <authorList>
            <consortium name="The Broad Institute Genomics Platform"/>
            <consortium name="The Broad Institute Genome Sequencing Center for Infectious Disease"/>
            <person name="Wu L."/>
            <person name="Ma J."/>
        </authorList>
    </citation>
    <scope>NUCLEOTIDE SEQUENCE [LARGE SCALE GENOMIC DNA]</scope>
    <source>
        <strain evidence="4">CGMCC 1.18437</strain>
    </source>
</reference>
<name>A0ABQ3JX16_9DEIO</name>